<accession>A0A0F7ZH30</accession>
<gene>
    <name evidence="11" type="ORF">HIM_08682</name>
</gene>
<evidence type="ECO:0000256" key="1">
    <source>
        <dbReference type="ARBA" id="ARBA00012513"/>
    </source>
</evidence>
<comment type="catalytic activity">
    <reaction evidence="7">
        <text>L-threonyl-[protein] + ATP = O-phospho-L-threonyl-[protein] + ADP + H(+)</text>
        <dbReference type="Rhea" id="RHEA:46608"/>
        <dbReference type="Rhea" id="RHEA-COMP:11060"/>
        <dbReference type="Rhea" id="RHEA-COMP:11605"/>
        <dbReference type="ChEBI" id="CHEBI:15378"/>
        <dbReference type="ChEBI" id="CHEBI:30013"/>
        <dbReference type="ChEBI" id="CHEBI:30616"/>
        <dbReference type="ChEBI" id="CHEBI:61977"/>
        <dbReference type="ChEBI" id="CHEBI:456216"/>
        <dbReference type="EC" id="2.7.11.1"/>
    </reaction>
</comment>
<evidence type="ECO:0000313" key="12">
    <source>
        <dbReference type="Proteomes" id="UP000054481"/>
    </source>
</evidence>
<evidence type="ECO:0000256" key="9">
    <source>
        <dbReference type="PROSITE-ProRule" id="PRU10141"/>
    </source>
</evidence>
<dbReference type="SMART" id="SM00220">
    <property type="entry name" value="S_TKc"/>
    <property type="match status" value="1"/>
</dbReference>
<dbReference type="EC" id="2.7.11.1" evidence="1"/>
<feature type="domain" description="Protein kinase" evidence="10">
    <location>
        <begin position="58"/>
        <end position="345"/>
    </location>
</feature>
<keyword evidence="3" id="KW-0808">Transferase</keyword>
<evidence type="ECO:0000313" key="11">
    <source>
        <dbReference type="EMBL" id="KJZ71926.1"/>
    </source>
</evidence>
<name>A0A0F7ZH30_9HYPO</name>
<dbReference type="Gene3D" id="1.10.510.10">
    <property type="entry name" value="Transferase(Phosphotransferase) domain 1"/>
    <property type="match status" value="1"/>
</dbReference>
<keyword evidence="6 9" id="KW-0067">ATP-binding</keyword>
<dbReference type="InterPro" id="IPR017441">
    <property type="entry name" value="Protein_kinase_ATP_BS"/>
</dbReference>
<evidence type="ECO:0000256" key="4">
    <source>
        <dbReference type="ARBA" id="ARBA00022741"/>
    </source>
</evidence>
<keyword evidence="2" id="KW-0723">Serine/threonine-protein kinase</keyword>
<evidence type="ECO:0000256" key="6">
    <source>
        <dbReference type="ARBA" id="ARBA00022840"/>
    </source>
</evidence>
<dbReference type="InterPro" id="IPR051334">
    <property type="entry name" value="SRPK"/>
</dbReference>
<proteinExistence type="predicted"/>
<keyword evidence="4 9" id="KW-0547">Nucleotide-binding</keyword>
<evidence type="ECO:0000256" key="3">
    <source>
        <dbReference type="ARBA" id="ARBA00022679"/>
    </source>
</evidence>
<reference evidence="11 12" key="1">
    <citation type="journal article" date="2014" name="Genome Biol. Evol.">
        <title>Comparative genomics and transcriptomics analyses reveal divergent lifestyle features of nematode endoparasitic fungus Hirsutella minnesotensis.</title>
        <authorList>
            <person name="Lai Y."/>
            <person name="Liu K."/>
            <person name="Zhang X."/>
            <person name="Zhang X."/>
            <person name="Li K."/>
            <person name="Wang N."/>
            <person name="Shu C."/>
            <person name="Wu Y."/>
            <person name="Wang C."/>
            <person name="Bushley K.E."/>
            <person name="Xiang M."/>
            <person name="Liu X."/>
        </authorList>
    </citation>
    <scope>NUCLEOTIDE SEQUENCE [LARGE SCALE GENOMIC DNA]</scope>
    <source>
        <strain evidence="11 12">3608</strain>
    </source>
</reference>
<dbReference type="InterPro" id="IPR011009">
    <property type="entry name" value="Kinase-like_dom_sf"/>
</dbReference>
<dbReference type="GO" id="GO:0000245">
    <property type="term" value="P:spliceosomal complex assembly"/>
    <property type="evidence" value="ECO:0007669"/>
    <property type="project" value="TreeGrafter"/>
</dbReference>
<evidence type="ECO:0000256" key="7">
    <source>
        <dbReference type="ARBA" id="ARBA00047899"/>
    </source>
</evidence>
<comment type="catalytic activity">
    <reaction evidence="8">
        <text>L-seryl-[protein] + ATP = O-phospho-L-seryl-[protein] + ADP + H(+)</text>
        <dbReference type="Rhea" id="RHEA:17989"/>
        <dbReference type="Rhea" id="RHEA-COMP:9863"/>
        <dbReference type="Rhea" id="RHEA-COMP:11604"/>
        <dbReference type="ChEBI" id="CHEBI:15378"/>
        <dbReference type="ChEBI" id="CHEBI:29999"/>
        <dbReference type="ChEBI" id="CHEBI:30616"/>
        <dbReference type="ChEBI" id="CHEBI:83421"/>
        <dbReference type="ChEBI" id="CHEBI:456216"/>
        <dbReference type="EC" id="2.7.11.1"/>
    </reaction>
</comment>
<dbReference type="PANTHER" id="PTHR47634">
    <property type="entry name" value="PROTEIN KINASE DOMAIN-CONTAINING PROTEIN-RELATED"/>
    <property type="match status" value="1"/>
</dbReference>
<sequence>MDSRKFSRPATTLQPHEFPSSGFEIIDPRQKVEEERLPFYKQDDYYPMRIGDVIKNRYQIVAKLGYGTSSTVWLSHDLSEQRYWVLKVHIHTLKENQELKVYRHIAGSSLDDHPGREYVRRFQDSFKLKGPCGEHDVFVMMPLGMSLRTLQEMQKGAVFQQNLVVRALDQVLLGLNFLHEANVTHTDLHADNLLVAITDDSVLSMVEENEIHNPSARKQTGNVITHVSQYMLGGAGPLTICDLGQARIGSEHRGNAMPIPYRAPEVILNMTWGKAVDAWSVGVLAWDLLEKGSLFRIYNDGCKEQNDSHHLAAMTALLGPPPPEFLRSSAETRKYWNNDAIFFSF</sequence>
<dbReference type="PROSITE" id="PS00107">
    <property type="entry name" value="PROTEIN_KINASE_ATP"/>
    <property type="match status" value="1"/>
</dbReference>
<evidence type="ECO:0000256" key="2">
    <source>
        <dbReference type="ARBA" id="ARBA00022527"/>
    </source>
</evidence>
<dbReference type="GO" id="GO:0050684">
    <property type="term" value="P:regulation of mRNA processing"/>
    <property type="evidence" value="ECO:0007669"/>
    <property type="project" value="TreeGrafter"/>
</dbReference>
<evidence type="ECO:0000259" key="10">
    <source>
        <dbReference type="PROSITE" id="PS50011"/>
    </source>
</evidence>
<protein>
    <recommendedName>
        <fullName evidence="1">non-specific serine/threonine protein kinase</fullName>
        <ecNumber evidence="1">2.7.11.1</ecNumber>
    </recommendedName>
</protein>
<evidence type="ECO:0000256" key="5">
    <source>
        <dbReference type="ARBA" id="ARBA00022777"/>
    </source>
</evidence>
<dbReference type="GO" id="GO:0005524">
    <property type="term" value="F:ATP binding"/>
    <property type="evidence" value="ECO:0007669"/>
    <property type="project" value="UniProtKB-UniRule"/>
</dbReference>
<dbReference type="GO" id="GO:0005737">
    <property type="term" value="C:cytoplasm"/>
    <property type="evidence" value="ECO:0007669"/>
    <property type="project" value="TreeGrafter"/>
</dbReference>
<dbReference type="EMBL" id="KQ030557">
    <property type="protein sequence ID" value="KJZ71926.1"/>
    <property type="molecule type" value="Genomic_DNA"/>
</dbReference>
<keyword evidence="12" id="KW-1185">Reference proteome</keyword>
<dbReference type="InterPro" id="IPR000719">
    <property type="entry name" value="Prot_kinase_dom"/>
</dbReference>
<dbReference type="GO" id="GO:0004674">
    <property type="term" value="F:protein serine/threonine kinase activity"/>
    <property type="evidence" value="ECO:0007669"/>
    <property type="project" value="UniProtKB-KW"/>
</dbReference>
<dbReference type="AlphaFoldDB" id="A0A0F7ZH30"/>
<dbReference type="PROSITE" id="PS50011">
    <property type="entry name" value="PROTEIN_KINASE_DOM"/>
    <property type="match status" value="1"/>
</dbReference>
<dbReference type="GO" id="GO:0005634">
    <property type="term" value="C:nucleus"/>
    <property type="evidence" value="ECO:0007669"/>
    <property type="project" value="TreeGrafter"/>
</dbReference>
<dbReference type="Pfam" id="PF00069">
    <property type="entry name" value="Pkinase"/>
    <property type="match status" value="1"/>
</dbReference>
<dbReference type="OrthoDB" id="5979581at2759"/>
<organism evidence="11 12">
    <name type="scientific">Hirsutella minnesotensis 3608</name>
    <dbReference type="NCBI Taxonomy" id="1043627"/>
    <lineage>
        <taxon>Eukaryota</taxon>
        <taxon>Fungi</taxon>
        <taxon>Dikarya</taxon>
        <taxon>Ascomycota</taxon>
        <taxon>Pezizomycotina</taxon>
        <taxon>Sordariomycetes</taxon>
        <taxon>Hypocreomycetidae</taxon>
        <taxon>Hypocreales</taxon>
        <taxon>Ophiocordycipitaceae</taxon>
        <taxon>Hirsutella</taxon>
    </lineage>
</organism>
<dbReference type="Gene3D" id="3.30.200.20">
    <property type="entry name" value="Phosphorylase Kinase, domain 1"/>
    <property type="match status" value="1"/>
</dbReference>
<keyword evidence="5" id="KW-0418">Kinase</keyword>
<feature type="binding site" evidence="9">
    <location>
        <position position="87"/>
    </location>
    <ligand>
        <name>ATP</name>
        <dbReference type="ChEBI" id="CHEBI:30616"/>
    </ligand>
</feature>
<dbReference type="Proteomes" id="UP000054481">
    <property type="component" value="Unassembled WGS sequence"/>
</dbReference>
<dbReference type="SUPFAM" id="SSF56112">
    <property type="entry name" value="Protein kinase-like (PK-like)"/>
    <property type="match status" value="1"/>
</dbReference>
<dbReference type="PANTHER" id="PTHR47634:SF9">
    <property type="entry name" value="PROTEIN KINASE DOMAIN-CONTAINING PROTEIN-RELATED"/>
    <property type="match status" value="1"/>
</dbReference>
<evidence type="ECO:0000256" key="8">
    <source>
        <dbReference type="ARBA" id="ARBA00048679"/>
    </source>
</evidence>